<evidence type="ECO:0000259" key="1">
    <source>
        <dbReference type="Pfam" id="PF04230"/>
    </source>
</evidence>
<keyword evidence="2" id="KW-0808">Transferase</keyword>
<feature type="domain" description="Polysaccharide pyruvyl transferase" evidence="1">
    <location>
        <begin position="13"/>
        <end position="296"/>
    </location>
</feature>
<dbReference type="InterPro" id="IPR007345">
    <property type="entry name" value="Polysacch_pyruvyl_Trfase"/>
</dbReference>
<evidence type="ECO:0000313" key="5">
    <source>
        <dbReference type="Proteomes" id="UP000283341"/>
    </source>
</evidence>
<dbReference type="Proteomes" id="UP000283341">
    <property type="component" value="Unassembled WGS sequence"/>
</dbReference>
<dbReference type="EMBL" id="CP012801">
    <property type="protein sequence ID" value="ALJ61178.1"/>
    <property type="molecule type" value="Genomic_DNA"/>
</dbReference>
<dbReference type="Pfam" id="PF04230">
    <property type="entry name" value="PS_pyruv_trans"/>
    <property type="match status" value="1"/>
</dbReference>
<evidence type="ECO:0000313" key="4">
    <source>
        <dbReference type="Proteomes" id="UP000061809"/>
    </source>
</evidence>
<dbReference type="KEGG" id="bcel:BcellWH2_03958"/>
<gene>
    <name evidence="2" type="ORF">BcellWH2_03958</name>
    <name evidence="3" type="ORF">DWX97_02005</name>
</gene>
<reference evidence="2 4" key="1">
    <citation type="journal article" date="2015" name="Science">
        <title>Genetic determinants of in vivo fitness and diet responsiveness in multiple human gut Bacteroides.</title>
        <authorList>
            <person name="Wu M."/>
            <person name="McNulty N.P."/>
            <person name="Rodionov D.A."/>
            <person name="Khoroshkin M.S."/>
            <person name="Griffin N.W."/>
            <person name="Cheng J."/>
            <person name="Latreille P."/>
            <person name="Kerstetter R.A."/>
            <person name="Terrapon N."/>
            <person name="Henrissat B."/>
            <person name="Osterman A.L."/>
            <person name="Gordon J.I."/>
        </authorList>
    </citation>
    <scope>NUCLEOTIDE SEQUENCE [LARGE SCALE GENOMIC DNA]</scope>
    <source>
        <strain evidence="2 4">WH2</strain>
    </source>
</reference>
<dbReference type="PATRIC" id="fig|246787.4.peg.4096"/>
<evidence type="ECO:0000313" key="2">
    <source>
        <dbReference type="EMBL" id="ALJ61178.1"/>
    </source>
</evidence>
<evidence type="ECO:0000313" key="3">
    <source>
        <dbReference type="EMBL" id="RGS40068.1"/>
    </source>
</evidence>
<dbReference type="GO" id="GO:0016740">
    <property type="term" value="F:transferase activity"/>
    <property type="evidence" value="ECO:0007669"/>
    <property type="project" value="UniProtKB-KW"/>
</dbReference>
<dbReference type="RefSeq" id="WP_029427223.1">
    <property type="nucleotide sequence ID" value="NZ_CP012801.1"/>
</dbReference>
<dbReference type="Proteomes" id="UP000061809">
    <property type="component" value="Chromosome"/>
</dbReference>
<reference evidence="3 5" key="2">
    <citation type="submission" date="2018-08" db="EMBL/GenBank/DDBJ databases">
        <title>A genome reference for cultivated species of the human gut microbiota.</title>
        <authorList>
            <person name="Zou Y."/>
            <person name="Xue W."/>
            <person name="Luo G."/>
        </authorList>
    </citation>
    <scope>NUCLEOTIDE SEQUENCE [LARGE SCALE GENOMIC DNA]</scope>
    <source>
        <strain evidence="3 5">AF22-3AC</strain>
    </source>
</reference>
<protein>
    <submittedName>
        <fullName evidence="2 3">Polysaccharide pyruvyl transferase</fullName>
    </submittedName>
</protein>
<proteinExistence type="predicted"/>
<sequence length="356" mass="42031">MKVGILSMQKVMNYGSFLQSFALKKTIEEFGHQCEFIDIEQGRIFPELKRTLLFLTRKVLERYCKWDVLRRIRYTYIFQQRFLHEFFEMLGTNIHTINFFDVVVIGSDEVFNFAQRVPWGYTLQLFGKVSNANKVISYAGSFGHTTIWDIEHYGVKEEISGALNSMRAISVRDANSCEIVEKLTRNEPQIHVDPVLMFDYLPYVKPIDKKDYIIIYTYPNRIRNKKEIDAIKRFAHKYNKKLISIGFYFSWCDETIIPEPFEVLGYIKEADYVVTDTFHGSVMSLKFNKQFAVLVRSTNKQKMISLLSQFHLTDRIVDCSDSLENKLLLHSDYEFVNSELQKERLRSLEFLRLNLQ</sequence>
<dbReference type="AlphaFoldDB" id="A0A0P0GSQ6"/>
<accession>A0A0P0GSQ6</accession>
<name>A0A0P0GSQ6_9BACE</name>
<dbReference type="EMBL" id="QRVJ01000001">
    <property type="protein sequence ID" value="RGS40068.1"/>
    <property type="molecule type" value="Genomic_DNA"/>
</dbReference>
<organism evidence="2 4">
    <name type="scientific">Bacteroides cellulosilyticus</name>
    <dbReference type="NCBI Taxonomy" id="246787"/>
    <lineage>
        <taxon>Bacteria</taxon>
        <taxon>Pseudomonadati</taxon>
        <taxon>Bacteroidota</taxon>
        <taxon>Bacteroidia</taxon>
        <taxon>Bacteroidales</taxon>
        <taxon>Bacteroidaceae</taxon>
        <taxon>Bacteroides</taxon>
    </lineage>
</organism>